<dbReference type="EMBL" id="JANPWB010000003">
    <property type="protein sequence ID" value="KAJ1203714.1"/>
    <property type="molecule type" value="Genomic_DNA"/>
</dbReference>
<evidence type="ECO:0000313" key="5">
    <source>
        <dbReference type="Proteomes" id="UP001066276"/>
    </source>
</evidence>
<feature type="region of interest" description="Disordered" evidence="2">
    <location>
        <begin position="1"/>
        <end position="105"/>
    </location>
</feature>
<proteinExistence type="inferred from homology"/>
<dbReference type="SUPFAM" id="SSF46934">
    <property type="entry name" value="UBA-like"/>
    <property type="match status" value="1"/>
</dbReference>
<dbReference type="InterPro" id="IPR005173">
    <property type="entry name" value="DMA"/>
</dbReference>
<dbReference type="Pfam" id="PF03474">
    <property type="entry name" value="DMA"/>
    <property type="match status" value="1"/>
</dbReference>
<comment type="caution">
    <text evidence="4">The sequence shown here is derived from an EMBL/GenBank/DDBJ whole genome shotgun (WGS) entry which is preliminary data.</text>
</comment>
<feature type="domain" description="DMA" evidence="3">
    <location>
        <begin position="103"/>
        <end position="139"/>
    </location>
</feature>
<evidence type="ECO:0000313" key="4">
    <source>
        <dbReference type="EMBL" id="KAJ1203714.1"/>
    </source>
</evidence>
<comment type="similarity">
    <text evidence="1">Belongs to the DMRT family.</text>
</comment>
<dbReference type="AlphaFoldDB" id="A0AAV7VSP4"/>
<protein>
    <recommendedName>
        <fullName evidence="3">DMA domain-containing protein</fullName>
    </recommendedName>
</protein>
<gene>
    <name evidence="4" type="ORF">NDU88_007495</name>
</gene>
<reference evidence="4" key="1">
    <citation type="journal article" date="2022" name="bioRxiv">
        <title>Sequencing and chromosome-scale assembly of the giantPleurodeles waltlgenome.</title>
        <authorList>
            <person name="Brown T."/>
            <person name="Elewa A."/>
            <person name="Iarovenko S."/>
            <person name="Subramanian E."/>
            <person name="Araus A.J."/>
            <person name="Petzold A."/>
            <person name="Susuki M."/>
            <person name="Suzuki K.-i.T."/>
            <person name="Hayashi T."/>
            <person name="Toyoda A."/>
            <person name="Oliveira C."/>
            <person name="Osipova E."/>
            <person name="Leigh N.D."/>
            <person name="Simon A."/>
            <person name="Yun M.H."/>
        </authorList>
    </citation>
    <scope>NUCLEOTIDE SEQUENCE</scope>
    <source>
        <strain evidence="4">20211129_DDA</strain>
        <tissue evidence="4">Liver</tissue>
    </source>
</reference>
<feature type="compositionally biased region" description="Low complexity" evidence="2">
    <location>
        <begin position="64"/>
        <end position="83"/>
    </location>
</feature>
<feature type="region of interest" description="Disordered" evidence="2">
    <location>
        <begin position="155"/>
        <end position="176"/>
    </location>
</feature>
<accession>A0AAV7VSP4</accession>
<evidence type="ECO:0000259" key="3">
    <source>
        <dbReference type="Pfam" id="PF03474"/>
    </source>
</evidence>
<keyword evidence="5" id="KW-1185">Reference proteome</keyword>
<name>A0AAV7VSP4_PLEWA</name>
<dbReference type="Proteomes" id="UP001066276">
    <property type="component" value="Chromosome 2_1"/>
</dbReference>
<evidence type="ECO:0000256" key="1">
    <source>
        <dbReference type="ARBA" id="ARBA00006834"/>
    </source>
</evidence>
<sequence>MVSAYPCQQMYPTFAAKGSGTANEKPQRPEPYYRGIARPPVLPHQLSQGSASLKDRASEKEDSPSPSAADSPGSISSSDPESGNEAEWCRDGPGAPAAPSKQRDPLEILLKVFPQLRQTRLEDILHLCKGDVVQAIEQVLKGRDQITAQRARLPKGLRDGGRKGARALARTPYREH</sequence>
<evidence type="ECO:0000256" key="2">
    <source>
        <dbReference type="SAM" id="MobiDB-lite"/>
    </source>
</evidence>
<feature type="compositionally biased region" description="Basic and acidic residues" evidence="2">
    <location>
        <begin position="53"/>
        <end position="63"/>
    </location>
</feature>
<organism evidence="4 5">
    <name type="scientific">Pleurodeles waltl</name>
    <name type="common">Iberian ribbed newt</name>
    <dbReference type="NCBI Taxonomy" id="8319"/>
    <lineage>
        <taxon>Eukaryota</taxon>
        <taxon>Metazoa</taxon>
        <taxon>Chordata</taxon>
        <taxon>Craniata</taxon>
        <taxon>Vertebrata</taxon>
        <taxon>Euteleostomi</taxon>
        <taxon>Amphibia</taxon>
        <taxon>Batrachia</taxon>
        <taxon>Caudata</taxon>
        <taxon>Salamandroidea</taxon>
        <taxon>Salamandridae</taxon>
        <taxon>Pleurodelinae</taxon>
        <taxon>Pleurodeles</taxon>
    </lineage>
</organism>
<dbReference type="InterPro" id="IPR009060">
    <property type="entry name" value="UBA-like_sf"/>
</dbReference>